<dbReference type="InterPro" id="IPR016024">
    <property type="entry name" value="ARM-type_fold"/>
</dbReference>
<dbReference type="SUPFAM" id="SSF48371">
    <property type="entry name" value="ARM repeat"/>
    <property type="match status" value="1"/>
</dbReference>
<sequence length="960" mass="111180">MILSRFLKPKWQHADPATRQQAVQGLEHTDPTLHELARLDPDPSVRRTALERLGDLDLLQRLAREDTDVSVQAAAAARYRALLAGQTGNGSALAERLERLQHNLDADLVDYLLRHAVEPELRLAALARVDAEPTLAEIAQRDAHPEVRLAALERVYDPELLDQIARQSRNRDKRLYRRARERLDALNAEQASTAHRERLCAEMEHLHWDGESGINAARFPKLEQEWRDQETAASPELRERYIQARTGFLANRQASAGRRSQRLELVASLEVLLERLHHETEPSAELNAAIQYATREAPAAWAQFGPAQDAEIRRLEERFQQQVQDIHERERMLQRSHARAERLRELLQQAETLLQQPSEVHEAELKQLRQRWEGLERPESEPLARQFQSSFDGLLDKLRGRLQRQVQQRDQEWQELQDCVRQLEAAAEEGELQHATEFQEQARHRLKHNIGLSRAQMAAIEERLQACAGRLGELRDWRRWGAHQAREQLCATAETLIGLEAEPTEIAQRIQQARDAWKDLDHHEGAAPKALWKRFNHACERAYAPCQAFFEAQNRERRQNLEKKQAICDQLEQFETATDWERVDWREADRLRRRAQEQWYKSGPVNRTDRKTLDRRFQQVLQRLEERLSIERDHELQRRQQLIQRVQALVDSPDLRTAIETAKKAQAEWHPAVQASPRQEQVLWKEFRAACDAVFARRHAEQQAVDAERQGHLQRKRELCAEIETLAATSDPEQRDQARARLQIAQQEWEATGPVPKAEQRSLDQRFEAALYQFDQQEHTLRRTRVRDTFENLHRRARLCAGLEALLATVPAAEIATLIAEIREIWSALPALPAAQLEPIQQRFDTVVQALSDADNADSMRELRIRLEQNLERKRIHCVSMEIITGMESPPDCAQLRMEYQVARLSASLTGAAAKTDTIPDPRALREQWCLIGALPAADEAALDTRFLRTLDAWWQREED</sequence>
<evidence type="ECO:0008006" key="4">
    <source>
        <dbReference type="Google" id="ProtNLM"/>
    </source>
</evidence>
<dbReference type="Pfam" id="PF03993">
    <property type="entry name" value="DUF349"/>
    <property type="match status" value="2"/>
</dbReference>
<reference evidence="2 3" key="1">
    <citation type="journal article" date="2014" name="ISME J.">
        <title>Candidatus Competibacter-lineage genomes retrieved from metagenomes reveal functional metabolic diversity.</title>
        <authorList>
            <person name="McIlroy S.J."/>
            <person name="Albertsen M."/>
            <person name="Andresen E.K."/>
            <person name="Saunders A.M."/>
            <person name="Kristiansen R."/>
            <person name="Stokholm-Bjerregaard M."/>
            <person name="Nielsen K.L."/>
            <person name="Nielsen P.H."/>
        </authorList>
    </citation>
    <scope>NUCLEOTIDE SEQUENCE [LARGE SCALE GENOMIC DNA]</scope>
    <source>
        <strain evidence="2 3">Run_B_J11</strain>
    </source>
</reference>
<dbReference type="Proteomes" id="UP000019184">
    <property type="component" value="Unassembled WGS sequence"/>
</dbReference>
<comment type="caution">
    <text evidence="2">The sequence shown here is derived from an EMBL/GenBank/DDBJ whole genome shotgun (WGS) entry which is preliminary data.</text>
</comment>
<dbReference type="InterPro" id="IPR007139">
    <property type="entry name" value="DUF349"/>
</dbReference>
<dbReference type="RefSeq" id="WP_034435290.1">
    <property type="nucleotide sequence ID" value="NZ_CBTK010000269.1"/>
</dbReference>
<gene>
    <name evidence="2" type="ORF">BN874_530029</name>
</gene>
<evidence type="ECO:0000313" key="2">
    <source>
        <dbReference type="EMBL" id="CDH46600.1"/>
    </source>
</evidence>
<keyword evidence="1" id="KW-0175">Coiled coil</keyword>
<accession>A0A7U7GDW6</accession>
<dbReference type="AlphaFoldDB" id="A0A7U7GDW6"/>
<evidence type="ECO:0000313" key="3">
    <source>
        <dbReference type="Proteomes" id="UP000019184"/>
    </source>
</evidence>
<dbReference type="OrthoDB" id="5523335at2"/>
<name>A0A7U7GDW6_9GAMM</name>
<organism evidence="2 3">
    <name type="scientific">Candidatus Contendobacter odensis Run_B_J11</name>
    <dbReference type="NCBI Taxonomy" id="1400861"/>
    <lineage>
        <taxon>Bacteria</taxon>
        <taxon>Pseudomonadati</taxon>
        <taxon>Pseudomonadota</taxon>
        <taxon>Gammaproteobacteria</taxon>
        <taxon>Candidatus Competibacteraceae</taxon>
        <taxon>Candidatus Contendibacter</taxon>
    </lineage>
</organism>
<keyword evidence="3" id="KW-1185">Reference proteome</keyword>
<dbReference type="EMBL" id="CBTK010000269">
    <property type="protein sequence ID" value="CDH46600.1"/>
    <property type="molecule type" value="Genomic_DNA"/>
</dbReference>
<proteinExistence type="predicted"/>
<evidence type="ECO:0000256" key="1">
    <source>
        <dbReference type="SAM" id="Coils"/>
    </source>
</evidence>
<feature type="coiled-coil region" evidence="1">
    <location>
        <begin position="312"/>
        <end position="353"/>
    </location>
</feature>
<protein>
    <recommendedName>
        <fullName evidence="4">DUF349 domain-containing protein</fullName>
    </recommendedName>
</protein>